<protein>
    <submittedName>
        <fullName evidence="1">Uncharacterized protein</fullName>
    </submittedName>
</protein>
<reference evidence="1" key="1">
    <citation type="journal article" date="2020" name="Stud. Mycol.">
        <title>101 Dothideomycetes genomes: a test case for predicting lifestyles and emergence of pathogens.</title>
        <authorList>
            <person name="Haridas S."/>
            <person name="Albert R."/>
            <person name="Binder M."/>
            <person name="Bloem J."/>
            <person name="Labutti K."/>
            <person name="Salamov A."/>
            <person name="Andreopoulos B."/>
            <person name="Baker S."/>
            <person name="Barry K."/>
            <person name="Bills G."/>
            <person name="Bluhm B."/>
            <person name="Cannon C."/>
            <person name="Castanera R."/>
            <person name="Culley D."/>
            <person name="Daum C."/>
            <person name="Ezra D."/>
            <person name="Gonzalez J."/>
            <person name="Henrissat B."/>
            <person name="Kuo A."/>
            <person name="Liang C."/>
            <person name="Lipzen A."/>
            <person name="Lutzoni F."/>
            <person name="Magnuson J."/>
            <person name="Mondo S."/>
            <person name="Nolan M."/>
            <person name="Ohm R."/>
            <person name="Pangilinan J."/>
            <person name="Park H.-J."/>
            <person name="Ramirez L."/>
            <person name="Alfaro M."/>
            <person name="Sun H."/>
            <person name="Tritt A."/>
            <person name="Yoshinaga Y."/>
            <person name="Zwiers L.-H."/>
            <person name="Turgeon B."/>
            <person name="Goodwin S."/>
            <person name="Spatafora J."/>
            <person name="Crous P."/>
            <person name="Grigoriev I."/>
        </authorList>
    </citation>
    <scope>NUCLEOTIDE SEQUENCE</scope>
    <source>
        <strain evidence="1">CBS 109.77</strain>
    </source>
</reference>
<organism evidence="1 2">
    <name type="scientific">Melanomma pulvis-pyrius CBS 109.77</name>
    <dbReference type="NCBI Taxonomy" id="1314802"/>
    <lineage>
        <taxon>Eukaryota</taxon>
        <taxon>Fungi</taxon>
        <taxon>Dikarya</taxon>
        <taxon>Ascomycota</taxon>
        <taxon>Pezizomycotina</taxon>
        <taxon>Dothideomycetes</taxon>
        <taxon>Pleosporomycetidae</taxon>
        <taxon>Pleosporales</taxon>
        <taxon>Melanommataceae</taxon>
        <taxon>Melanomma</taxon>
    </lineage>
</organism>
<name>A0A6A6WNF9_9PLEO</name>
<gene>
    <name evidence="1" type="ORF">K505DRAFT_344512</name>
</gene>
<evidence type="ECO:0000313" key="1">
    <source>
        <dbReference type="EMBL" id="KAF2785610.1"/>
    </source>
</evidence>
<accession>A0A6A6WNF9</accession>
<dbReference type="EMBL" id="MU002808">
    <property type="protein sequence ID" value="KAF2785610.1"/>
    <property type="molecule type" value="Genomic_DNA"/>
</dbReference>
<dbReference type="AlphaFoldDB" id="A0A6A6WNF9"/>
<keyword evidence="2" id="KW-1185">Reference proteome</keyword>
<evidence type="ECO:0000313" key="2">
    <source>
        <dbReference type="Proteomes" id="UP000799757"/>
    </source>
</evidence>
<dbReference type="Proteomes" id="UP000799757">
    <property type="component" value="Unassembled WGS sequence"/>
</dbReference>
<sequence>MICTFSPVSAIGRTCRRTFKRSLKLLQPGPFTGRPKTRDFWCPCYRTSSRYPTTSCLAVGTMESVSQRLIRNIAGLQIEGTRPYIDVSILPRLFDNGELSKILEEHGASPYQARNYSNVIRSKAIKLFAILVRIQQPLFIIPFIECQIYDDKLPLNTLLLQALPNASLLNPLFFDTQFDFIPHFFERGLHSHINDNRTVLPYDEVQRLPDLDGSFGSISRVTIHPEFHNLSIEPVRCILLP</sequence>
<proteinExistence type="predicted"/>